<dbReference type="Pfam" id="PF04403">
    <property type="entry name" value="PqiA"/>
    <property type="match status" value="1"/>
</dbReference>
<keyword evidence="1" id="KW-0812">Transmembrane</keyword>
<feature type="transmembrane region" description="Helical" evidence="1">
    <location>
        <begin position="546"/>
        <end position="567"/>
    </location>
</feature>
<sequence length="781" mass="85723">MSPVCPLFAIWWSSLLLTDLHFPGLSTSFLMVDVSNVTCSRVHLVEGGGTFNSSRWSVSICQPSNIVCSAVVTMGAATTTMTVDLSVLSSELSVEGALDDQCMSTQFSLERCNLNVKVNKIGTAPKVTLFEVMKPVIRTWIEERAEKLLCYGQLPTLGEKFVKSTVRPEKPSPANDDCAMALNSSAVLRGVSNAVNNIPLVRGAKLTAQIPTNTTFRFNATLVDGMVVNVYDDGELSPAVRSLLTMIKDALKALSYDSFLGNVTQMLSAFNMTTAMANVPDAFSIYVDMSLRGLWCDEPQGLHCTIPCSDAVSLQNLRTVGLGDWDKVINNNADELVLPRVVDFLNSALASNCSSAEDRQPLPLLTPVETRDVPPMEAWIPATVLSIIIFVCGITWSVRCHRRNPALLTDGSPISLRRALLEDGALLTVSLVAAVLLLWSNTTTAATLVLGERVNVVEFTLLSRTRTLYNAGLGFFAVIVFFFSGVYPYIKLFCILLCTVILQKPRHVVMQIVDHSNKFSFIDTFAMVAMAGGLDIHGVADVRVRVGFYLFLLATILTIIAGNYAMYAWRHNTSVRNVYICRVSSDRNAPTIDFVEMNDDEHLNREGKGAIYNKVNILLFALRGVGVVCATLCVVFMWFIPCLHYTVGGIASIIQPEPRDLTMFDLTSATPVVMAACLLTTTVVPILFAAMYPKYTITASWCAADALAVACLAGLLQLGNFVDFILGGGMEAVYTANAQLLWPMWLVITFSIFQWIAIVEYLFSPLRRLWRRCKLLCTPVQ</sequence>
<dbReference type="VEuPathDB" id="TriTrypDB:TcIL3000_0_59280"/>
<feature type="transmembrane region" description="Helical" evidence="1">
    <location>
        <begin position="519"/>
        <end position="540"/>
    </location>
</feature>
<evidence type="ECO:0000313" key="3">
    <source>
        <dbReference type="EMBL" id="CCD15401.1"/>
    </source>
</evidence>
<feature type="chain" id="PRO_5003394903" evidence="2">
    <location>
        <begin position="29"/>
        <end position="781"/>
    </location>
</feature>
<protein>
    <submittedName>
        <fullName evidence="3">WGS project CAEQ00000000 data, annotated contig 2387</fullName>
    </submittedName>
</protein>
<evidence type="ECO:0000256" key="1">
    <source>
        <dbReference type="SAM" id="Phobius"/>
    </source>
</evidence>
<organism evidence="3 4">
    <name type="scientific">Trypanosoma congolense (strain IL3000)</name>
    <dbReference type="NCBI Taxonomy" id="1068625"/>
    <lineage>
        <taxon>Eukaryota</taxon>
        <taxon>Discoba</taxon>
        <taxon>Euglenozoa</taxon>
        <taxon>Kinetoplastea</taxon>
        <taxon>Metakinetoplastina</taxon>
        <taxon>Trypanosomatida</taxon>
        <taxon>Trypanosomatidae</taxon>
        <taxon>Trypanosoma</taxon>
        <taxon>Nannomonas</taxon>
    </lineage>
</organism>
<dbReference type="Proteomes" id="UP000000702">
    <property type="component" value="Unassembled WGS sequence"/>
</dbReference>
<reference evidence="3 4" key="2">
    <citation type="journal article" date="2012" name="Proc. Natl. Acad. Sci. U.S.A.">
        <title>Antigenic diversity is generated by distinct evolutionary mechanisms in African trypanosome species.</title>
        <authorList>
            <person name="Jackson A.P."/>
            <person name="Berry A."/>
            <person name="Aslett M."/>
            <person name="Allison H.C."/>
            <person name="Burton P."/>
            <person name="Vavrova-Anderson J."/>
            <person name="Brown R."/>
            <person name="Browne H."/>
            <person name="Corton N."/>
            <person name="Hauser H."/>
            <person name="Gamble J."/>
            <person name="Gilderthorp R."/>
            <person name="Marcello L."/>
            <person name="McQuillan J."/>
            <person name="Otto T.D."/>
            <person name="Quail M.A."/>
            <person name="Sanders M.J."/>
            <person name="van Tonder A."/>
            <person name="Ginger M.L."/>
            <person name="Field M.C."/>
            <person name="Barry J.D."/>
            <person name="Hertz-Fowler C."/>
            <person name="Berriman M."/>
        </authorList>
    </citation>
    <scope>NUCLEOTIDE SEQUENCE [LARGE SCALE GENOMIC DNA]</scope>
    <source>
        <strain evidence="3 4">IL3000</strain>
    </source>
</reference>
<dbReference type="InterPro" id="IPR007498">
    <property type="entry name" value="PqiA-like"/>
</dbReference>
<keyword evidence="1" id="KW-1133">Transmembrane helix</keyword>
<keyword evidence="1" id="KW-0472">Membrane</keyword>
<feature type="signal peptide" evidence="2">
    <location>
        <begin position="1"/>
        <end position="28"/>
    </location>
</feature>
<evidence type="ECO:0000256" key="2">
    <source>
        <dbReference type="SAM" id="SignalP"/>
    </source>
</evidence>
<dbReference type="AlphaFoldDB" id="F9WDP7"/>
<feature type="transmembrane region" description="Helical" evidence="1">
    <location>
        <begin position="419"/>
        <end position="439"/>
    </location>
</feature>
<proteinExistence type="predicted"/>
<keyword evidence="2" id="KW-0732">Signal</keyword>
<accession>F9WDP7</accession>
<dbReference type="OMA" id="LIAPCLY"/>
<gene>
    <name evidence="3" type="ORF">TCIL3000_0_59280</name>
</gene>
<reference evidence="4" key="1">
    <citation type="submission" date="2011-07" db="EMBL/GenBank/DDBJ databases">
        <title>Divergent evolution of antigenic variation in African trypanosomes.</title>
        <authorList>
            <person name="Jackson A.P."/>
            <person name="Berry A."/>
            <person name="Allison H.C."/>
            <person name="Burton P."/>
            <person name="Anderson J."/>
            <person name="Aslett M."/>
            <person name="Brown R."/>
            <person name="Corton N."/>
            <person name="Harris D."/>
            <person name="Hauser H."/>
            <person name="Gamble J."/>
            <person name="Gilderthorp R."/>
            <person name="McQuillan J."/>
            <person name="Quail M.A."/>
            <person name="Sanders M."/>
            <person name="Van Tonder A."/>
            <person name="Ginger M.L."/>
            <person name="Donelson J.E."/>
            <person name="Field M.C."/>
            <person name="Barry J.D."/>
            <person name="Berriman M."/>
            <person name="Hertz-Fowler C."/>
        </authorList>
    </citation>
    <scope>NUCLEOTIDE SEQUENCE [LARGE SCALE GENOMIC DNA]</scope>
    <source>
        <strain evidence="4">IL3000</strain>
    </source>
</reference>
<feature type="transmembrane region" description="Helical" evidence="1">
    <location>
        <begin position="473"/>
        <end position="498"/>
    </location>
</feature>
<dbReference type="EMBL" id="CAEQ01001894">
    <property type="protein sequence ID" value="CCD15401.1"/>
    <property type="molecule type" value="Genomic_DNA"/>
</dbReference>
<evidence type="ECO:0000313" key="4">
    <source>
        <dbReference type="Proteomes" id="UP000000702"/>
    </source>
</evidence>
<feature type="transmembrane region" description="Helical" evidence="1">
    <location>
        <begin position="378"/>
        <end position="398"/>
    </location>
</feature>
<name>F9WDP7_TRYCI</name>
<dbReference type="PANTHER" id="PTHR34730">
    <property type="entry name" value="UNNAMED PRODUCT"/>
    <property type="match status" value="1"/>
</dbReference>
<feature type="transmembrane region" description="Helical" evidence="1">
    <location>
        <begin position="615"/>
        <end position="640"/>
    </location>
</feature>
<feature type="transmembrane region" description="Helical" evidence="1">
    <location>
        <begin position="702"/>
        <end position="722"/>
    </location>
</feature>
<keyword evidence="4" id="KW-1185">Reference proteome</keyword>
<comment type="caution">
    <text evidence="3">The sequence shown here is derived from an EMBL/GenBank/DDBJ whole genome shotgun (WGS) entry which is preliminary data.</text>
</comment>
<dbReference type="PANTHER" id="PTHR34730:SF1">
    <property type="entry name" value="PARAQUAT-INDUCIBLE PROTEIN A"/>
    <property type="match status" value="1"/>
</dbReference>
<feature type="transmembrane region" description="Helical" evidence="1">
    <location>
        <begin position="742"/>
        <end position="763"/>
    </location>
</feature>
<feature type="transmembrane region" description="Helical" evidence="1">
    <location>
        <begin position="669"/>
        <end position="690"/>
    </location>
</feature>